<dbReference type="PANTHER" id="PTHR11374">
    <property type="entry name" value="UDP-GLUCOSE DEHYDROGENASE/UDP-MANNAC DEHYDROGENASE"/>
    <property type="match status" value="1"/>
</dbReference>
<dbReference type="Proteomes" id="UP000320048">
    <property type="component" value="Unassembled WGS sequence"/>
</dbReference>
<evidence type="ECO:0000259" key="1">
    <source>
        <dbReference type="SMART" id="SM00984"/>
    </source>
</evidence>
<gene>
    <name evidence="2" type="ORF">E6H04_13285</name>
</gene>
<dbReference type="InterPro" id="IPR036220">
    <property type="entry name" value="UDP-Glc/GDP-Man_DH_C_sf"/>
</dbReference>
<organism evidence="2 3">
    <name type="scientific">Candidatus Segetimicrobium genomatis</name>
    <dbReference type="NCBI Taxonomy" id="2569760"/>
    <lineage>
        <taxon>Bacteria</taxon>
        <taxon>Bacillati</taxon>
        <taxon>Candidatus Sysuimicrobiota</taxon>
        <taxon>Candidatus Sysuimicrobiia</taxon>
        <taxon>Candidatus Sysuimicrobiales</taxon>
        <taxon>Candidatus Segetimicrobiaceae</taxon>
        <taxon>Candidatus Segetimicrobium</taxon>
    </lineage>
</organism>
<dbReference type="EMBL" id="VBAO01000416">
    <property type="protein sequence ID" value="TMI77948.1"/>
    <property type="molecule type" value="Genomic_DNA"/>
</dbReference>
<dbReference type="GO" id="GO:0003979">
    <property type="term" value="F:UDP-glucose 6-dehydrogenase activity"/>
    <property type="evidence" value="ECO:0007669"/>
    <property type="project" value="InterPro"/>
</dbReference>
<accession>A0A537J323</accession>
<name>A0A537J323_9BACT</name>
<evidence type="ECO:0000313" key="2">
    <source>
        <dbReference type="EMBL" id="TMI77948.1"/>
    </source>
</evidence>
<feature type="non-terminal residue" evidence="2">
    <location>
        <position position="1"/>
    </location>
</feature>
<evidence type="ECO:0000313" key="3">
    <source>
        <dbReference type="Proteomes" id="UP000320048"/>
    </source>
</evidence>
<reference evidence="2 3" key="1">
    <citation type="journal article" date="2019" name="Nat. Microbiol.">
        <title>Mediterranean grassland soil C-N compound turnover is dependent on rainfall and depth, and is mediated by genomically divergent microorganisms.</title>
        <authorList>
            <person name="Diamond S."/>
            <person name="Andeer P.F."/>
            <person name="Li Z."/>
            <person name="Crits-Christoph A."/>
            <person name="Burstein D."/>
            <person name="Anantharaman K."/>
            <person name="Lane K.R."/>
            <person name="Thomas B.C."/>
            <person name="Pan C."/>
            <person name="Northen T.R."/>
            <person name="Banfield J.F."/>
        </authorList>
    </citation>
    <scope>NUCLEOTIDE SEQUENCE [LARGE SCALE GENOMIC DNA]</scope>
    <source>
        <strain evidence="2">NP_7</strain>
    </source>
</reference>
<dbReference type="AlphaFoldDB" id="A0A537J323"/>
<sequence length="113" mass="12233">YDPQAAQKLAALWPPDDHLTYAESSYEAARGAHALLILTDWDEFRSVDLGRLRPVMRAPLVIDGRNLFEPAKMRAHGFEYYSLGRGDAAAAPMTAAVSVPAGDGRDSAAFSTP</sequence>
<dbReference type="SUPFAM" id="SSF52413">
    <property type="entry name" value="UDP-glucose/GDP-mannose dehydrogenase C-terminal domain"/>
    <property type="match status" value="1"/>
</dbReference>
<dbReference type="GO" id="GO:0006024">
    <property type="term" value="P:glycosaminoglycan biosynthetic process"/>
    <property type="evidence" value="ECO:0007669"/>
    <property type="project" value="TreeGrafter"/>
</dbReference>
<dbReference type="GO" id="GO:0051287">
    <property type="term" value="F:NAD binding"/>
    <property type="evidence" value="ECO:0007669"/>
    <property type="project" value="InterPro"/>
</dbReference>
<dbReference type="InterPro" id="IPR028356">
    <property type="entry name" value="UDPglc_DH_euk"/>
</dbReference>
<dbReference type="PANTHER" id="PTHR11374:SF44">
    <property type="entry name" value="UDP-GLUCOSE 6-DEHYDROGENASE 2"/>
    <property type="match status" value="1"/>
</dbReference>
<feature type="domain" description="UDP-glucose/GDP-mannose dehydrogenase C-terminal" evidence="1">
    <location>
        <begin position="1"/>
        <end position="70"/>
    </location>
</feature>
<dbReference type="Pfam" id="PF03720">
    <property type="entry name" value="UDPG_MGDP_dh_C"/>
    <property type="match status" value="1"/>
</dbReference>
<dbReference type="InterPro" id="IPR014027">
    <property type="entry name" value="UDP-Glc/GDP-Man_DH_C"/>
</dbReference>
<dbReference type="Gene3D" id="3.40.50.720">
    <property type="entry name" value="NAD(P)-binding Rossmann-like Domain"/>
    <property type="match status" value="1"/>
</dbReference>
<comment type="caution">
    <text evidence="2">The sequence shown here is derived from an EMBL/GenBank/DDBJ whole genome shotgun (WGS) entry which is preliminary data.</text>
</comment>
<proteinExistence type="predicted"/>
<protein>
    <recommendedName>
        <fullName evidence="1">UDP-glucose/GDP-mannose dehydrogenase C-terminal domain-containing protein</fullName>
    </recommendedName>
</protein>
<dbReference type="SMART" id="SM00984">
    <property type="entry name" value="UDPG_MGDP_dh_C"/>
    <property type="match status" value="1"/>
</dbReference>